<dbReference type="EC" id="2.7.10.1" evidence="2"/>
<keyword evidence="5 16" id="KW-0812">Transmembrane</keyword>
<evidence type="ECO:0000256" key="6">
    <source>
        <dbReference type="ARBA" id="ARBA00022729"/>
    </source>
</evidence>
<dbReference type="Proteomes" id="UP000245119">
    <property type="component" value="Linkage Group LG14"/>
</dbReference>
<dbReference type="PRINTS" id="PR00109">
    <property type="entry name" value="TYRKINASE"/>
</dbReference>
<dbReference type="Pfam" id="PF07714">
    <property type="entry name" value="PK_Tyr_Ser-Thr"/>
    <property type="match status" value="1"/>
</dbReference>
<dbReference type="Gene3D" id="2.60.40.2170">
    <property type="entry name" value="Wnt, WIF domain"/>
    <property type="match status" value="1"/>
</dbReference>
<feature type="domain" description="WIF" evidence="18">
    <location>
        <begin position="1"/>
        <end position="93"/>
    </location>
</feature>
<organism evidence="19 20">
    <name type="scientific">Pomacea canaliculata</name>
    <name type="common">Golden apple snail</name>
    <dbReference type="NCBI Taxonomy" id="400727"/>
    <lineage>
        <taxon>Eukaryota</taxon>
        <taxon>Metazoa</taxon>
        <taxon>Spiralia</taxon>
        <taxon>Lophotrochozoa</taxon>
        <taxon>Mollusca</taxon>
        <taxon>Gastropoda</taxon>
        <taxon>Caenogastropoda</taxon>
        <taxon>Architaenioglossa</taxon>
        <taxon>Ampullarioidea</taxon>
        <taxon>Ampullariidae</taxon>
        <taxon>Pomacea</taxon>
    </lineage>
</organism>
<accession>A0A2T7NB05</accession>
<keyword evidence="7" id="KW-0547">Nucleotide-binding</keyword>
<keyword evidence="8" id="KW-0418">Kinase</keyword>
<evidence type="ECO:0000256" key="11">
    <source>
        <dbReference type="ARBA" id="ARBA00023136"/>
    </source>
</evidence>
<evidence type="ECO:0000259" key="18">
    <source>
        <dbReference type="PROSITE" id="PS50814"/>
    </source>
</evidence>
<keyword evidence="11 16" id="KW-0472">Membrane</keyword>
<dbReference type="InterPro" id="IPR001245">
    <property type="entry name" value="Ser-Thr/Tyr_kinase_cat_dom"/>
</dbReference>
<dbReference type="PANTHER" id="PTHR24416">
    <property type="entry name" value="TYROSINE-PROTEIN KINASE RECEPTOR"/>
    <property type="match status" value="1"/>
</dbReference>
<proteinExistence type="predicted"/>
<evidence type="ECO:0000256" key="4">
    <source>
        <dbReference type="ARBA" id="ARBA00022679"/>
    </source>
</evidence>
<keyword evidence="3" id="KW-0597">Phosphoprotein</keyword>
<evidence type="ECO:0000256" key="8">
    <source>
        <dbReference type="ARBA" id="ARBA00022777"/>
    </source>
</evidence>
<evidence type="ECO:0000256" key="10">
    <source>
        <dbReference type="ARBA" id="ARBA00022989"/>
    </source>
</evidence>
<evidence type="ECO:0000256" key="5">
    <source>
        <dbReference type="ARBA" id="ARBA00022692"/>
    </source>
</evidence>
<evidence type="ECO:0000256" key="13">
    <source>
        <dbReference type="ARBA" id="ARBA00023170"/>
    </source>
</evidence>
<dbReference type="PANTHER" id="PTHR24416:SF349">
    <property type="entry name" value="TYROSINE-PROTEIN KINASE RYK"/>
    <property type="match status" value="1"/>
</dbReference>
<evidence type="ECO:0000259" key="17">
    <source>
        <dbReference type="PROSITE" id="PS50011"/>
    </source>
</evidence>
<dbReference type="InterPro" id="IPR008266">
    <property type="entry name" value="Tyr_kinase_AS"/>
</dbReference>
<dbReference type="GO" id="GO:0005886">
    <property type="term" value="C:plasma membrane"/>
    <property type="evidence" value="ECO:0007669"/>
    <property type="project" value="TreeGrafter"/>
</dbReference>
<evidence type="ECO:0000256" key="12">
    <source>
        <dbReference type="ARBA" id="ARBA00023137"/>
    </source>
</evidence>
<keyword evidence="4" id="KW-0808">Transferase</keyword>
<dbReference type="GO" id="GO:0007169">
    <property type="term" value="P:cell surface receptor protein tyrosine kinase signaling pathway"/>
    <property type="evidence" value="ECO:0007669"/>
    <property type="project" value="TreeGrafter"/>
</dbReference>
<evidence type="ECO:0000256" key="1">
    <source>
        <dbReference type="ARBA" id="ARBA00004167"/>
    </source>
</evidence>
<evidence type="ECO:0000256" key="9">
    <source>
        <dbReference type="ARBA" id="ARBA00022840"/>
    </source>
</evidence>
<evidence type="ECO:0000256" key="2">
    <source>
        <dbReference type="ARBA" id="ARBA00011902"/>
    </source>
</evidence>
<dbReference type="InterPro" id="IPR000719">
    <property type="entry name" value="Prot_kinase_dom"/>
</dbReference>
<protein>
    <recommendedName>
        <fullName evidence="2">receptor protein-tyrosine kinase</fullName>
        <ecNumber evidence="2">2.7.10.1</ecNumber>
    </recommendedName>
</protein>
<evidence type="ECO:0000256" key="7">
    <source>
        <dbReference type="ARBA" id="ARBA00022741"/>
    </source>
</evidence>
<name>A0A2T7NB05_POMCA</name>
<dbReference type="GO" id="GO:0010976">
    <property type="term" value="P:positive regulation of neuron projection development"/>
    <property type="evidence" value="ECO:0007669"/>
    <property type="project" value="TreeGrafter"/>
</dbReference>
<dbReference type="Gene3D" id="1.10.510.10">
    <property type="entry name" value="Transferase(Phosphotransferase) domain 1"/>
    <property type="match status" value="1"/>
</dbReference>
<comment type="caution">
    <text evidence="19">The sequence shown here is derived from an EMBL/GenBank/DDBJ whole genome shotgun (WGS) entry which is preliminary data.</text>
</comment>
<dbReference type="InterPro" id="IPR011009">
    <property type="entry name" value="Kinase-like_dom_sf"/>
</dbReference>
<sequence>MFRLADCLDLSFSFGLLMFYSMNFSVSNPRAMRMPEPDISLSGIVPNELSEFKVTLPCSGLMSAEVDIRMQMNINIFSASNLTVLNFKRRKICLKDNSIWVKDPSGAIPVGARNSSQLYKDLGQTFSSSTSSDASTSGLTTSTHIFYIAVGCTCALILLTAMAVAVYYLNSQRSMDRYSRRINYYDSSSSQALTAQSQTFLRPDTPNNASGTGLPNFRRGISPASELKPTDMKTVLKEIAIERKAITLGELLLEGTFGRIYHGTVLWEDEDKESKEQEVVVKTVTDQARPDQVSLFLTESMMLKGMAHVNIYTVLGACSDDAGAPPLVVYPHTKEGNMKKFLQKCRMSECGSRYTLNTQQLVYMAIQIIRGVQYLHRKKIIHKDIATRNCVVDQGMQVLVTDNSLARDLFPNDYNCLGDNENRPVKWMSVEALVNKCFSPASDVWAFGVTLWEMMTLGQQPYADIDPFEMAAYLQEGYRIAQPHNCPDELFAVMACCWAMSPDERPKFTQLLVCLQDFYTALGRFI</sequence>
<keyword evidence="14" id="KW-0325">Glycoprotein</keyword>
<dbReference type="PROSITE" id="PS50011">
    <property type="entry name" value="PROTEIN_KINASE_DOM"/>
    <property type="match status" value="1"/>
</dbReference>
<dbReference type="EMBL" id="PZQS01000014">
    <property type="protein sequence ID" value="PVD18353.1"/>
    <property type="molecule type" value="Genomic_DNA"/>
</dbReference>
<dbReference type="PROSITE" id="PS00109">
    <property type="entry name" value="PROTEIN_KINASE_TYR"/>
    <property type="match status" value="1"/>
</dbReference>
<feature type="transmembrane region" description="Helical" evidence="16">
    <location>
        <begin position="145"/>
        <end position="169"/>
    </location>
</feature>
<keyword evidence="13" id="KW-0675">Receptor</keyword>
<dbReference type="FunFam" id="1.10.510.10:FF:000165">
    <property type="entry name" value="Tyrosine-protein kinase RYK"/>
    <property type="match status" value="1"/>
</dbReference>
<keyword evidence="10 16" id="KW-1133">Transmembrane helix</keyword>
<dbReference type="GO" id="GO:0007409">
    <property type="term" value="P:axonogenesis"/>
    <property type="evidence" value="ECO:0007669"/>
    <property type="project" value="TreeGrafter"/>
</dbReference>
<keyword evidence="20" id="KW-1185">Reference proteome</keyword>
<feature type="transmembrane region" description="Helical" evidence="16">
    <location>
        <begin position="7"/>
        <end position="26"/>
    </location>
</feature>
<keyword evidence="9" id="KW-0067">ATP-binding</keyword>
<keyword evidence="6" id="KW-0732">Signal</keyword>
<dbReference type="AlphaFoldDB" id="A0A2T7NB05"/>
<feature type="region of interest" description="Disordered" evidence="15">
    <location>
        <begin position="200"/>
        <end position="223"/>
    </location>
</feature>
<dbReference type="GO" id="GO:0005524">
    <property type="term" value="F:ATP binding"/>
    <property type="evidence" value="ECO:0007669"/>
    <property type="project" value="UniProtKB-KW"/>
</dbReference>
<dbReference type="Gene3D" id="3.30.200.20">
    <property type="entry name" value="Phosphorylase Kinase, domain 1"/>
    <property type="match status" value="1"/>
</dbReference>
<evidence type="ECO:0000313" key="20">
    <source>
        <dbReference type="Proteomes" id="UP000245119"/>
    </source>
</evidence>
<dbReference type="PROSITE" id="PS50814">
    <property type="entry name" value="WIF"/>
    <property type="match status" value="1"/>
</dbReference>
<dbReference type="SUPFAM" id="SSF56112">
    <property type="entry name" value="Protein kinase-like (PK-like)"/>
    <property type="match status" value="1"/>
</dbReference>
<dbReference type="OrthoDB" id="4062651at2759"/>
<dbReference type="InterPro" id="IPR003306">
    <property type="entry name" value="WIF"/>
</dbReference>
<comment type="subcellular location">
    <subcellularLocation>
        <location evidence="1">Membrane</location>
        <topology evidence="1">Single-pass membrane protein</topology>
    </subcellularLocation>
</comment>
<keyword evidence="12" id="KW-0829">Tyrosine-protein kinase</keyword>
<evidence type="ECO:0000313" key="19">
    <source>
        <dbReference type="EMBL" id="PVD18353.1"/>
    </source>
</evidence>
<dbReference type="GO" id="GO:0004714">
    <property type="term" value="F:transmembrane receptor protein tyrosine kinase activity"/>
    <property type="evidence" value="ECO:0007669"/>
    <property type="project" value="UniProtKB-EC"/>
</dbReference>
<dbReference type="InterPro" id="IPR038677">
    <property type="entry name" value="WIF_sf"/>
</dbReference>
<evidence type="ECO:0000256" key="15">
    <source>
        <dbReference type="SAM" id="MobiDB-lite"/>
    </source>
</evidence>
<gene>
    <name evidence="19" type="ORF">C0Q70_20902</name>
</gene>
<dbReference type="SMART" id="SM00469">
    <property type="entry name" value="WIF"/>
    <property type="match status" value="1"/>
</dbReference>
<dbReference type="Pfam" id="PF02019">
    <property type="entry name" value="WIF"/>
    <property type="match status" value="1"/>
</dbReference>
<evidence type="ECO:0000256" key="14">
    <source>
        <dbReference type="ARBA" id="ARBA00023180"/>
    </source>
</evidence>
<feature type="domain" description="Protein kinase" evidence="17">
    <location>
        <begin position="246"/>
        <end position="519"/>
    </location>
</feature>
<dbReference type="InterPro" id="IPR050122">
    <property type="entry name" value="RTK"/>
</dbReference>
<evidence type="ECO:0000256" key="3">
    <source>
        <dbReference type="ARBA" id="ARBA00022553"/>
    </source>
</evidence>
<dbReference type="GO" id="GO:0043235">
    <property type="term" value="C:receptor complex"/>
    <property type="evidence" value="ECO:0007669"/>
    <property type="project" value="TreeGrafter"/>
</dbReference>
<dbReference type="GO" id="GO:0051897">
    <property type="term" value="P:positive regulation of phosphatidylinositol 3-kinase/protein kinase B signal transduction"/>
    <property type="evidence" value="ECO:0007669"/>
    <property type="project" value="TreeGrafter"/>
</dbReference>
<evidence type="ECO:0000256" key="16">
    <source>
        <dbReference type="SAM" id="Phobius"/>
    </source>
</evidence>
<reference evidence="19 20" key="1">
    <citation type="submission" date="2018-04" db="EMBL/GenBank/DDBJ databases">
        <title>The genome of golden apple snail Pomacea canaliculata provides insight into stress tolerance and invasive adaptation.</title>
        <authorList>
            <person name="Liu C."/>
            <person name="Liu B."/>
            <person name="Ren Y."/>
            <person name="Zhang Y."/>
            <person name="Wang H."/>
            <person name="Li S."/>
            <person name="Jiang F."/>
            <person name="Yin L."/>
            <person name="Zhang G."/>
            <person name="Qian W."/>
            <person name="Fan W."/>
        </authorList>
    </citation>
    <scope>NUCLEOTIDE SEQUENCE [LARGE SCALE GENOMIC DNA]</scope>
    <source>
        <strain evidence="19">SZHN2017</strain>
        <tissue evidence="19">Muscle</tissue>
    </source>
</reference>
<dbReference type="STRING" id="400727.A0A2T7NB05"/>